<dbReference type="Gene3D" id="3.40.50.300">
    <property type="entry name" value="P-loop containing nucleotide triphosphate hydrolases"/>
    <property type="match status" value="1"/>
</dbReference>
<dbReference type="GO" id="GO:0005524">
    <property type="term" value="F:ATP binding"/>
    <property type="evidence" value="ECO:0007669"/>
    <property type="project" value="UniProtKB-KW"/>
</dbReference>
<dbReference type="InterPro" id="IPR025158">
    <property type="entry name" value="Mg_chelat-rel_C"/>
</dbReference>
<dbReference type="PANTHER" id="PTHR32039:SF7">
    <property type="entry name" value="COMPETENCE PROTEIN COMM"/>
    <property type="match status" value="1"/>
</dbReference>
<keyword evidence="2" id="KW-0547">Nucleotide-binding</keyword>
<name>F8TTK9_9BACT</name>
<dbReference type="Pfam" id="PF13335">
    <property type="entry name" value="Mg_chelatase_C"/>
    <property type="match status" value="1"/>
</dbReference>
<dbReference type="Pfam" id="PF01078">
    <property type="entry name" value="Mg_chelatase"/>
    <property type="match status" value="1"/>
</dbReference>
<comment type="similarity">
    <text evidence="1">Belongs to the Mg-chelatase subunits D/I family. ComM subfamily.</text>
</comment>
<evidence type="ECO:0000313" key="5">
    <source>
        <dbReference type="EMBL" id="AEH26520.1"/>
    </source>
</evidence>
<dbReference type="InterPro" id="IPR045006">
    <property type="entry name" value="CHLI-like"/>
</dbReference>
<evidence type="ECO:0000256" key="3">
    <source>
        <dbReference type="ARBA" id="ARBA00022840"/>
    </source>
</evidence>
<dbReference type="InterPro" id="IPR004482">
    <property type="entry name" value="Mg_chelat-rel"/>
</dbReference>
<keyword evidence="3" id="KW-0067">ATP-binding</keyword>
<dbReference type="SMART" id="SM00382">
    <property type="entry name" value="AAA"/>
    <property type="match status" value="1"/>
</dbReference>
<dbReference type="GO" id="GO:0003677">
    <property type="term" value="F:DNA binding"/>
    <property type="evidence" value="ECO:0007669"/>
    <property type="project" value="InterPro"/>
</dbReference>
<organism evidence="5">
    <name type="scientific">uncultured Acidobacteria bacterium A11</name>
    <dbReference type="NCBI Taxonomy" id="1036854"/>
    <lineage>
        <taxon>Bacteria</taxon>
        <taxon>Pseudomonadati</taxon>
        <taxon>Acidobacteriota</taxon>
        <taxon>environmental samples</taxon>
    </lineage>
</organism>
<dbReference type="InterPro" id="IPR001208">
    <property type="entry name" value="MCM_dom"/>
</dbReference>
<dbReference type="PANTHER" id="PTHR32039">
    <property type="entry name" value="MAGNESIUM-CHELATASE SUBUNIT CHLI"/>
    <property type="match status" value="1"/>
</dbReference>
<evidence type="ECO:0000256" key="2">
    <source>
        <dbReference type="ARBA" id="ARBA00022741"/>
    </source>
</evidence>
<dbReference type="PRINTS" id="PR01657">
    <property type="entry name" value="MCMFAMILY"/>
</dbReference>
<dbReference type="InterPro" id="IPR000523">
    <property type="entry name" value="Mg_chelatse_chII-like_cat_dom"/>
</dbReference>
<dbReference type="InterPro" id="IPR014721">
    <property type="entry name" value="Ribsml_uS5_D2-typ_fold_subgr"/>
</dbReference>
<dbReference type="NCBIfam" id="TIGR00368">
    <property type="entry name" value="YifB family Mg chelatase-like AAA ATPase"/>
    <property type="match status" value="1"/>
</dbReference>
<dbReference type="InterPro" id="IPR027417">
    <property type="entry name" value="P-loop_NTPase"/>
</dbReference>
<proteinExistence type="inferred from homology"/>
<feature type="domain" description="AAA+ ATPase" evidence="4">
    <location>
        <begin position="215"/>
        <end position="398"/>
    </location>
</feature>
<sequence>MIARTYSATLLGVNAVEVEIESSEAPSLQFRMTIVGLPDAAVKESRDRVISAMRASSFYFPFTGSLTVNLAPADLKKEGPGFDLPIALSIIAPREGLEVERLAQCSVIGELALNGELRPVRGVLATALEARARGRKQLIVPKRVAAEASVVDGIEIIGVDNLRQAVEFLRGAEPIAPEPSRAAEFFAAHGTYGLDFSEVKGQQDAKRAIEVSVAGGHNLLMIGPPGTGKSMLAKRIPTIMPGMSEDEAIETTKIHSAGGLLGETCSFIATRPFRSPHHTISDAGLLGGGTNPGPGEVSLAHNGVLFLDELPEFRRSTLEVMRQPLEDGKVTISRAVGSITFPASFMLVAAMNPCNCGFYGDLKRECRCGPASIQKYRSRISGPLLDRIDLHVEVPAVEYKTLSSNEYSEDSASIRQRVEKARSIQRERFAKEKGIHTNSAMTPRLIRKHCELDSECAGLLEQAMTNNNFSARAHDRILKVARTLADLDDSERICGNNILEAINYRTLDRALWN</sequence>
<dbReference type="InterPro" id="IPR020568">
    <property type="entry name" value="Ribosomal_Su5_D2-typ_SF"/>
</dbReference>
<accession>F8TTK9</accession>
<dbReference type="SUPFAM" id="SSF52540">
    <property type="entry name" value="P-loop containing nucleoside triphosphate hydrolases"/>
    <property type="match status" value="1"/>
</dbReference>
<evidence type="ECO:0000256" key="1">
    <source>
        <dbReference type="ARBA" id="ARBA00006354"/>
    </source>
</evidence>
<dbReference type="AlphaFoldDB" id="F8TTK9"/>
<dbReference type="SUPFAM" id="SSF54211">
    <property type="entry name" value="Ribosomal protein S5 domain 2-like"/>
    <property type="match status" value="1"/>
</dbReference>
<evidence type="ECO:0000259" key="4">
    <source>
        <dbReference type="SMART" id="SM00382"/>
    </source>
</evidence>
<dbReference type="Gene3D" id="3.30.230.10">
    <property type="match status" value="1"/>
</dbReference>
<dbReference type="EMBL" id="JF342591">
    <property type="protein sequence ID" value="AEH26520.1"/>
    <property type="molecule type" value="Genomic_DNA"/>
</dbReference>
<reference evidence="5" key="1">
    <citation type="journal article" date="2011" name="FEMS Microbiol. Ecol.">
        <title>Polyketide synthase pathways identified from a metagenomic library are derived from soil Acidobacteria.</title>
        <authorList>
            <person name="Parsley L.C."/>
            <person name="Linneman J."/>
            <person name="Goode A.M."/>
            <person name="Becklund K."/>
            <person name="George I."/>
            <person name="Goodman R.M."/>
            <person name="Lopanik N.B."/>
            <person name="Liles M.R."/>
        </authorList>
    </citation>
    <scope>NUCLEOTIDE SEQUENCE</scope>
</reference>
<dbReference type="Pfam" id="PF13541">
    <property type="entry name" value="ChlI"/>
    <property type="match status" value="1"/>
</dbReference>
<dbReference type="InterPro" id="IPR003593">
    <property type="entry name" value="AAA+_ATPase"/>
</dbReference>
<protein>
    <submittedName>
        <fullName evidence="5">Mg chelatase-related protein</fullName>
    </submittedName>
</protein>